<name>A0A0F0KAK5_9MICO</name>
<proteinExistence type="predicted"/>
<evidence type="ECO:0000313" key="2">
    <source>
        <dbReference type="EMBL" id="KJL17908.1"/>
    </source>
</evidence>
<dbReference type="RefSeq" id="WP_341853375.1">
    <property type="nucleotide sequence ID" value="NZ_CP031425.1"/>
</dbReference>
<comment type="caution">
    <text evidence="2">The sequence shown here is derived from an EMBL/GenBank/DDBJ whole genome shotgun (WGS) entry which is preliminary data.</text>
</comment>
<dbReference type="Pfam" id="PF00497">
    <property type="entry name" value="SBP_bac_3"/>
    <property type="match status" value="1"/>
</dbReference>
<organism evidence="2 3">
    <name type="scientific">Microbacterium foliorum</name>
    <dbReference type="NCBI Taxonomy" id="104336"/>
    <lineage>
        <taxon>Bacteria</taxon>
        <taxon>Bacillati</taxon>
        <taxon>Actinomycetota</taxon>
        <taxon>Actinomycetes</taxon>
        <taxon>Micrococcales</taxon>
        <taxon>Microbacteriaceae</taxon>
        <taxon>Microbacterium</taxon>
    </lineage>
</organism>
<protein>
    <recommendedName>
        <fullName evidence="1">Solute-binding protein family 3/N-terminal domain-containing protein</fullName>
    </recommendedName>
</protein>
<evidence type="ECO:0000313" key="3">
    <source>
        <dbReference type="Proteomes" id="UP000033572"/>
    </source>
</evidence>
<sequence length="162" mass="17062">MSVSQRRHRGLVAATVTATLALLLSGCGVSIPSDPDGTLETVRGGELRVGVSPDLPLVEDAEDRPSGSVVDLVDDFASSLDADTDWTVATEETLVRMMEEGDLDLIAGGITSDTPWLDRAGVTRGYTGIDGAEGREIVMLVPLGENAFLSALERFLDEEAGT</sequence>
<dbReference type="AlphaFoldDB" id="A0A0F0KAK5"/>
<dbReference type="Proteomes" id="UP000033572">
    <property type="component" value="Unassembled WGS sequence"/>
</dbReference>
<dbReference type="Gene3D" id="3.40.190.10">
    <property type="entry name" value="Periplasmic binding protein-like II"/>
    <property type="match status" value="1"/>
</dbReference>
<dbReference type="PROSITE" id="PS51257">
    <property type="entry name" value="PROKAR_LIPOPROTEIN"/>
    <property type="match status" value="1"/>
</dbReference>
<dbReference type="PATRIC" id="fig|104336.4.peg.3051"/>
<gene>
    <name evidence="2" type="ORF">RN50_03013</name>
</gene>
<dbReference type="InterPro" id="IPR001638">
    <property type="entry name" value="Solute-binding_3/MltF_N"/>
</dbReference>
<feature type="domain" description="Solute-binding protein family 3/N-terminal" evidence="1">
    <location>
        <begin position="47"/>
        <end position="112"/>
    </location>
</feature>
<dbReference type="GeneID" id="94444162"/>
<keyword evidence="3" id="KW-1185">Reference proteome</keyword>
<dbReference type="SUPFAM" id="SSF53850">
    <property type="entry name" value="Periplasmic binding protein-like II"/>
    <property type="match status" value="1"/>
</dbReference>
<accession>A0A0F0KAK5</accession>
<evidence type="ECO:0000259" key="1">
    <source>
        <dbReference type="Pfam" id="PF00497"/>
    </source>
</evidence>
<dbReference type="EMBL" id="JYIU01000046">
    <property type="protein sequence ID" value="KJL17908.1"/>
    <property type="molecule type" value="Genomic_DNA"/>
</dbReference>
<reference evidence="2 3" key="1">
    <citation type="submission" date="2015-02" db="EMBL/GenBank/DDBJ databases">
        <title>Draft genome sequences of ten Microbacterium spp. with emphasis on heavy metal contaminated environments.</title>
        <authorList>
            <person name="Corretto E."/>
        </authorList>
    </citation>
    <scope>NUCLEOTIDE SEQUENCE [LARGE SCALE GENOMIC DNA]</scope>
    <source>
        <strain evidence="2 3">DSM 12966</strain>
    </source>
</reference>